<dbReference type="EMBL" id="CADCUT010000002">
    <property type="protein sequence ID" value="CAA9382775.1"/>
    <property type="molecule type" value="Genomic_DNA"/>
</dbReference>
<organism evidence="2">
    <name type="scientific">uncultured Rubrobacteraceae bacterium</name>
    <dbReference type="NCBI Taxonomy" id="349277"/>
    <lineage>
        <taxon>Bacteria</taxon>
        <taxon>Bacillati</taxon>
        <taxon>Actinomycetota</taxon>
        <taxon>Rubrobacteria</taxon>
        <taxon>Rubrobacterales</taxon>
        <taxon>Rubrobacteraceae</taxon>
        <taxon>environmental samples</taxon>
    </lineage>
</organism>
<evidence type="ECO:0000256" key="1">
    <source>
        <dbReference type="SAM" id="MobiDB-lite"/>
    </source>
</evidence>
<dbReference type="AlphaFoldDB" id="A0A6J4NAA3"/>
<feature type="region of interest" description="Disordered" evidence="1">
    <location>
        <begin position="1"/>
        <end position="20"/>
    </location>
</feature>
<gene>
    <name evidence="2" type="ORF">AVDCRST_MAG03-64</name>
</gene>
<protein>
    <recommendedName>
        <fullName evidence="3">Bacterial Ig-like domain-containing protein</fullName>
    </recommendedName>
</protein>
<reference evidence="2" key="1">
    <citation type="submission" date="2020-02" db="EMBL/GenBank/DDBJ databases">
        <authorList>
            <person name="Meier V. D."/>
        </authorList>
    </citation>
    <scope>NUCLEOTIDE SEQUENCE</scope>
    <source>
        <strain evidence="2">AVDCRST_MAG03</strain>
    </source>
</reference>
<dbReference type="InterPro" id="IPR013783">
    <property type="entry name" value="Ig-like_fold"/>
</dbReference>
<name>A0A6J4NAA3_9ACTN</name>
<evidence type="ECO:0000313" key="2">
    <source>
        <dbReference type="EMBL" id="CAA9382775.1"/>
    </source>
</evidence>
<proteinExistence type="predicted"/>
<accession>A0A6J4NAA3</accession>
<dbReference type="GO" id="GO:0005975">
    <property type="term" value="P:carbohydrate metabolic process"/>
    <property type="evidence" value="ECO:0007669"/>
    <property type="project" value="UniProtKB-ARBA"/>
</dbReference>
<dbReference type="Gene3D" id="2.60.40.10">
    <property type="entry name" value="Immunoglobulins"/>
    <property type="match status" value="1"/>
</dbReference>
<sequence length="87" mass="9039">MSPVGNISGSRPTVQATVADSASTLSKSDINVYLDGEAVTAFQYRRTNGSLSFTPSRLPSGAHTVEIVAGSAEGSKNARKSFTFVVS</sequence>
<evidence type="ECO:0008006" key="3">
    <source>
        <dbReference type="Google" id="ProtNLM"/>
    </source>
</evidence>